<evidence type="ECO:0008006" key="3">
    <source>
        <dbReference type="Google" id="ProtNLM"/>
    </source>
</evidence>
<dbReference type="EMBL" id="GL376624">
    <property type="status" value="NOT_ANNOTATED_CDS"/>
    <property type="molecule type" value="Genomic_DNA"/>
</dbReference>
<dbReference type="SUPFAM" id="SSF51658">
    <property type="entry name" value="Xylose isomerase-like"/>
    <property type="match status" value="1"/>
</dbReference>
<dbReference type="OMA" id="YLHHLPF"/>
<dbReference type="InParanoid" id="K3WXW6"/>
<dbReference type="VEuPathDB" id="FungiDB:PYU1_G009796"/>
<evidence type="ECO:0000313" key="1">
    <source>
        <dbReference type="EnsemblProtists" id="PYU1_T009814"/>
    </source>
</evidence>
<reference evidence="2" key="1">
    <citation type="journal article" date="2010" name="Genome Biol.">
        <title>Genome sequence of the necrotrophic plant pathogen Pythium ultimum reveals original pathogenicity mechanisms and effector repertoire.</title>
        <authorList>
            <person name="Levesque C.A."/>
            <person name="Brouwer H."/>
            <person name="Cano L."/>
            <person name="Hamilton J.P."/>
            <person name="Holt C."/>
            <person name="Huitema E."/>
            <person name="Raffaele S."/>
            <person name="Robideau G.P."/>
            <person name="Thines M."/>
            <person name="Win J."/>
            <person name="Zerillo M.M."/>
            <person name="Beakes G.W."/>
            <person name="Boore J.L."/>
            <person name="Busam D."/>
            <person name="Dumas B."/>
            <person name="Ferriera S."/>
            <person name="Fuerstenberg S.I."/>
            <person name="Gachon C.M."/>
            <person name="Gaulin E."/>
            <person name="Govers F."/>
            <person name="Grenville-Briggs L."/>
            <person name="Horner N."/>
            <person name="Hostetler J."/>
            <person name="Jiang R.H."/>
            <person name="Johnson J."/>
            <person name="Krajaejun T."/>
            <person name="Lin H."/>
            <person name="Meijer H.J."/>
            <person name="Moore B."/>
            <person name="Morris P."/>
            <person name="Phuntmart V."/>
            <person name="Puiu D."/>
            <person name="Shetty J."/>
            <person name="Stajich J.E."/>
            <person name="Tripathy S."/>
            <person name="Wawra S."/>
            <person name="van West P."/>
            <person name="Whitty B.R."/>
            <person name="Coutinho P.M."/>
            <person name="Henrissat B."/>
            <person name="Martin F."/>
            <person name="Thomas P.D."/>
            <person name="Tyler B.M."/>
            <person name="De Vries R.P."/>
            <person name="Kamoun S."/>
            <person name="Yandell M."/>
            <person name="Tisserat N."/>
            <person name="Buell C.R."/>
        </authorList>
    </citation>
    <scope>NUCLEOTIDE SEQUENCE</scope>
    <source>
        <strain evidence="2">DAOM:BR144</strain>
    </source>
</reference>
<dbReference type="Proteomes" id="UP000019132">
    <property type="component" value="Unassembled WGS sequence"/>
</dbReference>
<reference evidence="2" key="2">
    <citation type="submission" date="2010-04" db="EMBL/GenBank/DDBJ databases">
        <authorList>
            <person name="Buell R."/>
            <person name="Hamilton J."/>
            <person name="Hostetler J."/>
        </authorList>
    </citation>
    <scope>NUCLEOTIDE SEQUENCE [LARGE SCALE GENOMIC DNA]</scope>
    <source>
        <strain evidence="2">DAOM:BR144</strain>
    </source>
</reference>
<name>K3WXW6_GLOUD</name>
<proteinExistence type="predicted"/>
<dbReference type="EnsemblProtists" id="PYU1_T009814">
    <property type="protein sequence ID" value="PYU1_T009814"/>
    <property type="gene ID" value="PYU1_G009796"/>
</dbReference>
<dbReference type="Gene3D" id="3.20.20.150">
    <property type="entry name" value="Divalent-metal-dependent TIM barrel enzymes"/>
    <property type="match status" value="1"/>
</dbReference>
<keyword evidence="2" id="KW-1185">Reference proteome</keyword>
<organism evidence="1 2">
    <name type="scientific">Globisporangium ultimum (strain ATCC 200006 / CBS 805.95 / DAOM BR144)</name>
    <name type="common">Pythium ultimum</name>
    <dbReference type="NCBI Taxonomy" id="431595"/>
    <lineage>
        <taxon>Eukaryota</taxon>
        <taxon>Sar</taxon>
        <taxon>Stramenopiles</taxon>
        <taxon>Oomycota</taxon>
        <taxon>Peronosporomycetes</taxon>
        <taxon>Pythiales</taxon>
        <taxon>Pythiaceae</taxon>
        <taxon>Globisporangium</taxon>
    </lineage>
</organism>
<dbReference type="HOGENOM" id="CLU_073994_0_0_1"/>
<reference evidence="1" key="3">
    <citation type="submission" date="2015-02" db="UniProtKB">
        <authorList>
            <consortium name="EnsemblProtists"/>
        </authorList>
    </citation>
    <scope>IDENTIFICATION</scope>
    <source>
        <strain evidence="1">DAOM BR144</strain>
    </source>
</reference>
<dbReference type="InterPro" id="IPR036237">
    <property type="entry name" value="Xyl_isomerase-like_sf"/>
</dbReference>
<sequence length="329" mass="38094">MGAFHLQCFRSLWGTPSAAKLRVAAGEKPHVYAEKLLKHIRSQGYDGIEASLSDLDAIGGLKQVQQLLDDNELKLIIGVYSGWVDYEDANLNQQFDSVQSHLKRYRQQLEQIYTAFPDPLKNSHPVWINAHSGADRWGKLDQMEFIAHAMEIEKQFGCDRLSHETHRGRIFYSPWPTLELLEAFPSLKLTLDFSHWCVVSERLLDTPKDDEWIERVLPHVHHVHGRIGSVQTAQLTHPSEAFSDPEIKRFERLWSSTWKHQHERYQDALDLGGKNDDIRPFSTFTPEYGPIPYAPRHHENLETEAYDVDAYCAERAARERQRFNQAINN</sequence>
<dbReference type="eggNOG" id="ENOG502S0KF">
    <property type="taxonomic scope" value="Eukaryota"/>
</dbReference>
<dbReference type="AlphaFoldDB" id="K3WXW6"/>
<protein>
    <recommendedName>
        <fullName evidence="3">Xylose isomerase-like TIM barrel domain-containing protein</fullName>
    </recommendedName>
</protein>
<accession>K3WXW6</accession>
<evidence type="ECO:0000313" key="2">
    <source>
        <dbReference type="Proteomes" id="UP000019132"/>
    </source>
</evidence>